<comment type="caution">
    <text evidence="2">The sequence shown here is derived from an EMBL/GenBank/DDBJ whole genome shotgun (WGS) entry which is preliminary data.</text>
</comment>
<reference evidence="2 3" key="1">
    <citation type="submission" date="2018-05" db="EMBL/GenBank/DDBJ databases">
        <title>The Hungate 1000. A catalogue of reference genomes from the rumen microbiome.</title>
        <authorList>
            <person name="Kelly W."/>
        </authorList>
    </citation>
    <scope>NUCLEOTIDE SEQUENCE [LARGE SCALE GENOMIC DNA]</scope>
    <source>
        <strain evidence="2 3">SAb67</strain>
    </source>
</reference>
<dbReference type="AlphaFoldDB" id="A0A315Y5G7"/>
<evidence type="ECO:0000313" key="2">
    <source>
        <dbReference type="EMBL" id="PWJ15238.1"/>
    </source>
</evidence>
<dbReference type="GO" id="GO:0016747">
    <property type="term" value="F:acyltransferase activity, transferring groups other than amino-acyl groups"/>
    <property type="evidence" value="ECO:0007669"/>
    <property type="project" value="InterPro"/>
</dbReference>
<sequence length="163" mass="18359">MITVHEEIADKKRFMKLLLLGDEQESMILRYLSRGRLFVMNDGGKAVAVCVVTDEGNGTLEIKNIAVSPESQRLGYGRKMISFIENRFSGSFRRLIVGTGDSPLTVPFYESCGFVRSGVIKNFFIDNYDHPIIEAGVQLCDMICFEKELPERYGTVSKGFTEI</sequence>
<name>A0A315Y5G7_RUMFL</name>
<dbReference type="Proteomes" id="UP000245720">
    <property type="component" value="Unassembled WGS sequence"/>
</dbReference>
<dbReference type="Gene3D" id="3.40.630.30">
    <property type="match status" value="1"/>
</dbReference>
<dbReference type="InterPro" id="IPR000182">
    <property type="entry name" value="GNAT_dom"/>
</dbReference>
<organism evidence="2 3">
    <name type="scientific">Ruminococcus flavefaciens</name>
    <dbReference type="NCBI Taxonomy" id="1265"/>
    <lineage>
        <taxon>Bacteria</taxon>
        <taxon>Bacillati</taxon>
        <taxon>Bacillota</taxon>
        <taxon>Clostridia</taxon>
        <taxon>Eubacteriales</taxon>
        <taxon>Oscillospiraceae</taxon>
        <taxon>Ruminococcus</taxon>
    </lineage>
</organism>
<dbReference type="Pfam" id="PF13508">
    <property type="entry name" value="Acetyltransf_7"/>
    <property type="match status" value="1"/>
</dbReference>
<dbReference type="EMBL" id="QGDI01000001">
    <property type="protein sequence ID" value="PWJ15238.1"/>
    <property type="molecule type" value="Genomic_DNA"/>
</dbReference>
<accession>A0A315Y5G7</accession>
<gene>
    <name evidence="2" type="ORF">IE37_00132</name>
</gene>
<keyword evidence="2" id="KW-0687">Ribonucleoprotein</keyword>
<evidence type="ECO:0000313" key="3">
    <source>
        <dbReference type="Proteomes" id="UP000245720"/>
    </source>
</evidence>
<protein>
    <submittedName>
        <fullName evidence="2">Ribosomal protein S18 acetylase RimI-like enzyme</fullName>
    </submittedName>
</protein>
<evidence type="ECO:0000259" key="1">
    <source>
        <dbReference type="PROSITE" id="PS51186"/>
    </source>
</evidence>
<dbReference type="CDD" id="cd04301">
    <property type="entry name" value="NAT_SF"/>
    <property type="match status" value="1"/>
</dbReference>
<feature type="domain" description="N-acetyltransferase" evidence="1">
    <location>
        <begin position="2"/>
        <end position="150"/>
    </location>
</feature>
<keyword evidence="2" id="KW-0689">Ribosomal protein</keyword>
<dbReference type="PROSITE" id="PS51186">
    <property type="entry name" value="GNAT"/>
    <property type="match status" value="1"/>
</dbReference>
<dbReference type="GO" id="GO:0005840">
    <property type="term" value="C:ribosome"/>
    <property type="evidence" value="ECO:0007669"/>
    <property type="project" value="UniProtKB-KW"/>
</dbReference>
<dbReference type="SUPFAM" id="SSF55729">
    <property type="entry name" value="Acyl-CoA N-acyltransferases (Nat)"/>
    <property type="match status" value="1"/>
</dbReference>
<proteinExistence type="predicted"/>
<dbReference type="InterPro" id="IPR016181">
    <property type="entry name" value="Acyl_CoA_acyltransferase"/>
</dbReference>